<protein>
    <submittedName>
        <fullName evidence="1">Uncharacterized protein</fullName>
    </submittedName>
</protein>
<evidence type="ECO:0000313" key="1">
    <source>
        <dbReference type="EMBL" id="SET65033.1"/>
    </source>
</evidence>
<evidence type="ECO:0000313" key="2">
    <source>
        <dbReference type="Proteomes" id="UP000199345"/>
    </source>
</evidence>
<keyword evidence="2" id="KW-1185">Reference proteome</keyword>
<sequence length="55" mass="6307">MNSYFLAISHATDNGKLPEFSDLWRNYHPNSILSDSDYQHLTDTNELPLSNPVQV</sequence>
<dbReference type="Proteomes" id="UP000199345">
    <property type="component" value="Unassembled WGS sequence"/>
</dbReference>
<organism evidence="1 2">
    <name type="scientific">Nitrosomonas marina</name>
    <dbReference type="NCBI Taxonomy" id="917"/>
    <lineage>
        <taxon>Bacteria</taxon>
        <taxon>Pseudomonadati</taxon>
        <taxon>Pseudomonadota</taxon>
        <taxon>Betaproteobacteria</taxon>
        <taxon>Nitrosomonadales</taxon>
        <taxon>Nitrosomonadaceae</taxon>
        <taxon>Nitrosomonas</taxon>
    </lineage>
</organism>
<dbReference type="AlphaFoldDB" id="A0A1I0G4S8"/>
<gene>
    <name evidence="1" type="ORF">SAMN05216326_1524</name>
</gene>
<dbReference type="EMBL" id="FOIA01000052">
    <property type="protein sequence ID" value="SET65033.1"/>
    <property type="molecule type" value="Genomic_DNA"/>
</dbReference>
<name>A0A1I0G4S8_9PROT</name>
<proteinExistence type="predicted"/>
<accession>A0A1I0G4S8</accession>
<reference evidence="2" key="1">
    <citation type="submission" date="2016-10" db="EMBL/GenBank/DDBJ databases">
        <authorList>
            <person name="Varghese N."/>
            <person name="Submissions S."/>
        </authorList>
    </citation>
    <scope>NUCLEOTIDE SEQUENCE [LARGE SCALE GENOMIC DNA]</scope>
    <source>
        <strain evidence="2">Nm71</strain>
    </source>
</reference>